<feature type="transmembrane region" description="Helical" evidence="5">
    <location>
        <begin position="156"/>
        <end position="176"/>
    </location>
</feature>
<reference evidence="6" key="1">
    <citation type="submission" date="2022-06" db="EMBL/GenBank/DDBJ databases">
        <title>Solitalea sp. MAHUQ-68 isolated from rhizospheric soil.</title>
        <authorList>
            <person name="Huq M.A."/>
        </authorList>
    </citation>
    <scope>NUCLEOTIDE SEQUENCE</scope>
    <source>
        <strain evidence="6">MAHUQ-68</strain>
    </source>
</reference>
<dbReference type="InterPro" id="IPR003689">
    <property type="entry name" value="ZIP"/>
</dbReference>
<evidence type="ECO:0000313" key="7">
    <source>
        <dbReference type="Proteomes" id="UP001155182"/>
    </source>
</evidence>
<feature type="transmembrane region" description="Helical" evidence="5">
    <location>
        <begin position="127"/>
        <end position="147"/>
    </location>
</feature>
<gene>
    <name evidence="6" type="ORF">NF867_01185</name>
</gene>
<keyword evidence="7" id="KW-1185">Reference proteome</keyword>
<evidence type="ECO:0000256" key="2">
    <source>
        <dbReference type="ARBA" id="ARBA00022692"/>
    </source>
</evidence>
<dbReference type="GO" id="GO:0016020">
    <property type="term" value="C:membrane"/>
    <property type="evidence" value="ECO:0007669"/>
    <property type="project" value="UniProtKB-SubCell"/>
</dbReference>
<protein>
    <submittedName>
        <fullName evidence="6">ZIP family metal transporter</fullName>
    </submittedName>
</protein>
<evidence type="ECO:0000256" key="5">
    <source>
        <dbReference type="SAM" id="Phobius"/>
    </source>
</evidence>
<dbReference type="Pfam" id="PF02535">
    <property type="entry name" value="Zip"/>
    <property type="match status" value="1"/>
</dbReference>
<feature type="transmembrane region" description="Helical" evidence="5">
    <location>
        <begin position="57"/>
        <end position="76"/>
    </location>
</feature>
<feature type="transmembrane region" description="Helical" evidence="5">
    <location>
        <begin position="6"/>
        <end position="24"/>
    </location>
</feature>
<comment type="caution">
    <text evidence="6">The sequence shown here is derived from an EMBL/GenBank/DDBJ whole genome shotgun (WGS) entry which is preliminary data.</text>
</comment>
<dbReference type="RefSeq" id="WP_252585709.1">
    <property type="nucleotide sequence ID" value="NZ_JAMWYS010000003.1"/>
</dbReference>
<proteinExistence type="predicted"/>
<dbReference type="GO" id="GO:0005385">
    <property type="term" value="F:zinc ion transmembrane transporter activity"/>
    <property type="evidence" value="ECO:0007669"/>
    <property type="project" value="TreeGrafter"/>
</dbReference>
<accession>A0A9X2JC78</accession>
<name>A0A9X2JC78_9SPHI</name>
<evidence type="ECO:0000256" key="3">
    <source>
        <dbReference type="ARBA" id="ARBA00022989"/>
    </source>
</evidence>
<feature type="transmembrane region" description="Helical" evidence="5">
    <location>
        <begin position="31"/>
        <end position="51"/>
    </location>
</feature>
<comment type="subcellular location">
    <subcellularLocation>
        <location evidence="1">Membrane</location>
        <topology evidence="1">Multi-pass membrane protein</topology>
    </subcellularLocation>
</comment>
<feature type="transmembrane region" description="Helical" evidence="5">
    <location>
        <begin position="188"/>
        <end position="211"/>
    </location>
</feature>
<keyword evidence="2 5" id="KW-0812">Transmembrane</keyword>
<dbReference type="AlphaFoldDB" id="A0A9X2JC78"/>
<keyword evidence="4 5" id="KW-0472">Membrane</keyword>
<dbReference type="EMBL" id="JAMWYS010000003">
    <property type="protein sequence ID" value="MCO4291475.1"/>
    <property type="molecule type" value="Genomic_DNA"/>
</dbReference>
<dbReference type="Proteomes" id="UP001155182">
    <property type="component" value="Unassembled WGS sequence"/>
</dbReference>
<feature type="transmembrane region" description="Helical" evidence="5">
    <location>
        <begin position="223"/>
        <end position="242"/>
    </location>
</feature>
<dbReference type="PANTHER" id="PTHR11040:SF44">
    <property type="entry name" value="PROTEIN ZNTC-RELATED"/>
    <property type="match status" value="1"/>
</dbReference>
<keyword evidence="3 5" id="KW-1133">Transmembrane helix</keyword>
<dbReference type="PANTHER" id="PTHR11040">
    <property type="entry name" value="ZINC/IRON TRANSPORTER"/>
    <property type="match status" value="1"/>
</dbReference>
<evidence type="ECO:0000256" key="4">
    <source>
        <dbReference type="ARBA" id="ARBA00023136"/>
    </source>
</evidence>
<organism evidence="6 7">
    <name type="scientific">Solitalea agri</name>
    <dbReference type="NCBI Taxonomy" id="2953739"/>
    <lineage>
        <taxon>Bacteria</taxon>
        <taxon>Pseudomonadati</taxon>
        <taxon>Bacteroidota</taxon>
        <taxon>Sphingobacteriia</taxon>
        <taxon>Sphingobacteriales</taxon>
        <taxon>Sphingobacteriaceae</taxon>
        <taxon>Solitalea</taxon>
    </lineage>
</organism>
<sequence>MELIKSLILFSSAFLGGLAVFFVQKGSNRKLKLILSFSGAYLFAICALHLMPEVYSSHNPMVGVFVLLGFAFQIILEQFSEGVEHGHIHVHQHHHGPAFPYGLMISLCLHAFLEALPLASSAAQNELLFGIAIHHIPAAFALGSILLQSHISKRTTVIMLVLFAIMSPVGFILSQNLGPATSGVLSQYFDYIMAVVIGIFLHISTTILFEASEDHKFNFYKTIAIFLGAGIAIALFFSQQSYTHTH</sequence>
<evidence type="ECO:0000313" key="6">
    <source>
        <dbReference type="EMBL" id="MCO4291475.1"/>
    </source>
</evidence>
<evidence type="ECO:0000256" key="1">
    <source>
        <dbReference type="ARBA" id="ARBA00004141"/>
    </source>
</evidence>